<evidence type="ECO:0000256" key="2">
    <source>
        <dbReference type="SAM" id="Phobius"/>
    </source>
</evidence>
<dbReference type="CDD" id="cd00093">
    <property type="entry name" value="HTH_XRE"/>
    <property type="match status" value="1"/>
</dbReference>
<dbReference type="EMBL" id="CP049886">
    <property type="protein sequence ID" value="QIL46858.1"/>
    <property type="molecule type" value="Genomic_DNA"/>
</dbReference>
<keyword evidence="2" id="KW-0472">Membrane</keyword>
<dbReference type="KEGG" id="vah:G7081_07125"/>
<dbReference type="PANTHER" id="PTHR46558:SF4">
    <property type="entry name" value="DNA-BIDING PHAGE PROTEIN"/>
    <property type="match status" value="1"/>
</dbReference>
<dbReference type="SMART" id="SM00530">
    <property type="entry name" value="HTH_XRE"/>
    <property type="match status" value="1"/>
</dbReference>
<dbReference type="SUPFAM" id="SSF47413">
    <property type="entry name" value="lambda repressor-like DNA-binding domains"/>
    <property type="match status" value="1"/>
</dbReference>
<dbReference type="Gene3D" id="1.10.260.40">
    <property type="entry name" value="lambda repressor-like DNA-binding domains"/>
    <property type="match status" value="1"/>
</dbReference>
<dbReference type="PANTHER" id="PTHR46558">
    <property type="entry name" value="TRACRIPTIONAL REGULATORY PROTEIN-RELATED-RELATED"/>
    <property type="match status" value="1"/>
</dbReference>
<protein>
    <submittedName>
        <fullName evidence="4">Helix-turn-helix transcriptional regulator</fullName>
    </submittedName>
</protein>
<evidence type="ECO:0000313" key="4">
    <source>
        <dbReference type="EMBL" id="QIL46858.1"/>
    </source>
</evidence>
<evidence type="ECO:0000259" key="3">
    <source>
        <dbReference type="PROSITE" id="PS50943"/>
    </source>
</evidence>
<gene>
    <name evidence="4" type="ORF">G7081_07125</name>
</gene>
<evidence type="ECO:0000256" key="1">
    <source>
        <dbReference type="ARBA" id="ARBA00023125"/>
    </source>
</evidence>
<dbReference type="PROSITE" id="PS50943">
    <property type="entry name" value="HTH_CROC1"/>
    <property type="match status" value="1"/>
</dbReference>
<dbReference type="RefSeq" id="WP_166008246.1">
    <property type="nucleotide sequence ID" value="NZ_CP049886.1"/>
</dbReference>
<keyword evidence="1" id="KW-0238">DNA-binding</keyword>
<accession>A0A6G8AP53</accession>
<evidence type="ECO:0000313" key="5">
    <source>
        <dbReference type="Proteomes" id="UP000500890"/>
    </source>
</evidence>
<keyword evidence="2" id="KW-1133">Transmembrane helix</keyword>
<organism evidence="4 5">
    <name type="scientific">Vagococcus coleopterorum</name>
    <dbReference type="NCBI Taxonomy" id="2714946"/>
    <lineage>
        <taxon>Bacteria</taxon>
        <taxon>Bacillati</taxon>
        <taxon>Bacillota</taxon>
        <taxon>Bacilli</taxon>
        <taxon>Lactobacillales</taxon>
        <taxon>Enterococcaceae</taxon>
        <taxon>Vagococcus</taxon>
    </lineage>
</organism>
<dbReference type="InterPro" id="IPR001387">
    <property type="entry name" value="Cro/C1-type_HTH"/>
</dbReference>
<dbReference type="InterPro" id="IPR010982">
    <property type="entry name" value="Lambda_DNA-bd_dom_sf"/>
</dbReference>
<keyword evidence="5" id="KW-1185">Reference proteome</keyword>
<name>A0A6G8AP53_9ENTE</name>
<dbReference type="GO" id="GO:0003677">
    <property type="term" value="F:DNA binding"/>
    <property type="evidence" value="ECO:0007669"/>
    <property type="project" value="UniProtKB-KW"/>
</dbReference>
<keyword evidence="2" id="KW-0812">Transmembrane</keyword>
<reference evidence="4 5" key="1">
    <citation type="submission" date="2020-03" db="EMBL/GenBank/DDBJ databases">
        <title>Vagococcus sp. nov., isolated from beetles.</title>
        <authorList>
            <person name="Hyun D.-W."/>
            <person name="Bae J.-W."/>
        </authorList>
    </citation>
    <scope>NUCLEOTIDE SEQUENCE [LARGE SCALE GENOMIC DNA]</scope>
    <source>
        <strain evidence="4 5">HDW17A</strain>
    </source>
</reference>
<dbReference type="AlphaFoldDB" id="A0A6G8AP53"/>
<proteinExistence type="predicted"/>
<dbReference type="Proteomes" id="UP000500890">
    <property type="component" value="Chromosome"/>
</dbReference>
<feature type="domain" description="HTH cro/C1-type" evidence="3">
    <location>
        <begin position="9"/>
        <end position="63"/>
    </location>
</feature>
<feature type="transmembrane region" description="Helical" evidence="2">
    <location>
        <begin position="101"/>
        <end position="121"/>
    </location>
</feature>
<sequence length="158" mass="17757">MEHNVGKIISDKRKEKGFTQEQLAEELHVTRQAVSNWERNVTVPDRPMVEQLANIIGANIDGYIRVNKKVKGSEEKLNEKKEKEQLDYNDMMPNKYDTAIGLFYGVSLFIGLASSGLMIYFGNFSTVSILLSIGTGLVVFLILGLLIHGIITLVRKDQ</sequence>
<feature type="transmembrane region" description="Helical" evidence="2">
    <location>
        <begin position="127"/>
        <end position="154"/>
    </location>
</feature>
<dbReference type="Pfam" id="PF01381">
    <property type="entry name" value="HTH_3"/>
    <property type="match status" value="1"/>
</dbReference>